<keyword evidence="4" id="KW-0326">Glycosidase</keyword>
<dbReference type="STRING" id="880526.GCA_000427365_00603"/>
<evidence type="ECO:0000313" key="5">
    <source>
        <dbReference type="Proteomes" id="UP000255233"/>
    </source>
</evidence>
<evidence type="ECO:0000256" key="1">
    <source>
        <dbReference type="ARBA" id="ARBA00008061"/>
    </source>
</evidence>
<dbReference type="PANTHER" id="PTHR10357">
    <property type="entry name" value="ALPHA-AMYLASE FAMILY MEMBER"/>
    <property type="match status" value="1"/>
</dbReference>
<dbReference type="InterPro" id="IPR045857">
    <property type="entry name" value="O16G_dom_2"/>
</dbReference>
<keyword evidence="4" id="KW-0378">Hydrolase</keyword>
<dbReference type="AlphaFoldDB" id="A0A379MQ45"/>
<dbReference type="Proteomes" id="UP000255233">
    <property type="component" value="Unassembled WGS sequence"/>
</dbReference>
<dbReference type="InterPro" id="IPR017853">
    <property type="entry name" value="GH"/>
</dbReference>
<dbReference type="GO" id="GO:0009313">
    <property type="term" value="P:oligosaccharide catabolic process"/>
    <property type="evidence" value="ECO:0007669"/>
    <property type="project" value="TreeGrafter"/>
</dbReference>
<dbReference type="SUPFAM" id="SSF51011">
    <property type="entry name" value="Glycosyl hydrolase domain"/>
    <property type="match status" value="1"/>
</dbReference>
<accession>A0A379MQ45</accession>
<evidence type="ECO:0000259" key="3">
    <source>
        <dbReference type="SMART" id="SM00642"/>
    </source>
</evidence>
<dbReference type="GO" id="GO:0004556">
    <property type="term" value="F:alpha-amylase activity"/>
    <property type="evidence" value="ECO:0007669"/>
    <property type="project" value="UniProtKB-EC"/>
</dbReference>
<evidence type="ECO:0000313" key="4">
    <source>
        <dbReference type="EMBL" id="SUE33633.1"/>
    </source>
</evidence>
<protein>
    <submittedName>
        <fullName evidence="4">Trehalose synthase/amylase TreS</fullName>
        <ecNumber evidence="4">3.2.1.1</ecNumber>
    </submittedName>
</protein>
<name>A0A379MQ45_9BACT</name>
<dbReference type="Gene3D" id="3.20.20.80">
    <property type="entry name" value="Glycosidases"/>
    <property type="match status" value="1"/>
</dbReference>
<feature type="domain" description="Glycosyl hydrolase family 13 catalytic" evidence="3">
    <location>
        <begin position="39"/>
        <end position="418"/>
    </location>
</feature>
<organism evidence="4 5">
    <name type="scientific">Rikenella microfusus</name>
    <dbReference type="NCBI Taxonomy" id="28139"/>
    <lineage>
        <taxon>Bacteria</taxon>
        <taxon>Pseudomonadati</taxon>
        <taxon>Bacteroidota</taxon>
        <taxon>Bacteroidia</taxon>
        <taxon>Bacteroidales</taxon>
        <taxon>Rikenellaceae</taxon>
        <taxon>Rikenella</taxon>
    </lineage>
</organism>
<dbReference type="CDD" id="cd11348">
    <property type="entry name" value="AmyAc_2"/>
    <property type="match status" value="1"/>
</dbReference>
<comment type="similarity">
    <text evidence="1">Belongs to the glycosyl hydrolase 13 family.</text>
</comment>
<feature type="signal peptide" evidence="2">
    <location>
        <begin position="1"/>
        <end position="22"/>
    </location>
</feature>
<gene>
    <name evidence="4" type="primary">treS</name>
    <name evidence="4" type="ORF">NCTC11190_00843</name>
</gene>
<keyword evidence="5" id="KW-1185">Reference proteome</keyword>
<dbReference type="InterPro" id="IPR006047">
    <property type="entry name" value="GH13_cat_dom"/>
</dbReference>
<feature type="chain" id="PRO_5016573677" evidence="2">
    <location>
        <begin position="23"/>
        <end position="567"/>
    </location>
</feature>
<dbReference type="PANTHER" id="PTHR10357:SF179">
    <property type="entry name" value="NEUTRAL AND BASIC AMINO ACID TRANSPORT PROTEIN RBAT"/>
    <property type="match status" value="1"/>
</dbReference>
<dbReference type="SMART" id="SM00642">
    <property type="entry name" value="Aamy"/>
    <property type="match status" value="1"/>
</dbReference>
<dbReference type="SUPFAM" id="SSF51445">
    <property type="entry name" value="(Trans)glycosidases"/>
    <property type="match status" value="1"/>
</dbReference>
<keyword evidence="2" id="KW-0732">Signal</keyword>
<sequence>MLTMKKLFLAAAALSMIGGTQAQPLPGLPQWLDTAVFYQIYPASFKDTDSDGIGDLGGIISKLDYIRSVGANAIWMSPVFCSEFRDGGYDVTDFYAVAPRYGTNAQLVELVRKAHGKGMKVCLDLVAGHTSDKHPWFLQSMQAGTDLHYSDYYIWTDSRETLPPGSYYVKSDAPRDGNYLKNFFDCQPALNYGFARPNPDNPWEQPVDAPGPQAVRRELKNIIAFWMDKGVDGFRVDMAHSLIKNDPGHIETRRLWHEMREWFGSRYPEGVLISEWSRPEEAIPAGFHIDFMMHFGVPGFPSLFFNKEGVEIKQDTCYFQTLGGGQIREFVENYRRQREKTLGLGHIALPTANHDCQRLSCGDRTDPRQLKVAMTFLLTMPGVPFVYYGDEIGMRYLPDWPEKEGSIMGRNANRSGSRTPMQWTAGRTAGFSDGDSASLYLPLDPDPLRPTVAAQEDDPVSLLNYVRGLLALRKQSPALATRGDWQMISNIDRPYPMVYERSAGSERYVVAVNPAGRSVEALLPASGAAQVRYVYGTGDKGVHYKTGRNGDRIKLGPVSAAVFRLVR</sequence>
<evidence type="ECO:0000256" key="2">
    <source>
        <dbReference type="SAM" id="SignalP"/>
    </source>
</evidence>
<reference evidence="4 5" key="1">
    <citation type="submission" date="2018-06" db="EMBL/GenBank/DDBJ databases">
        <authorList>
            <consortium name="Pathogen Informatics"/>
            <person name="Doyle S."/>
        </authorList>
    </citation>
    <scope>NUCLEOTIDE SEQUENCE [LARGE SCALE GENOMIC DNA]</scope>
    <source>
        <strain evidence="4 5">NCTC11190</strain>
    </source>
</reference>
<dbReference type="Gene3D" id="3.90.400.10">
    <property type="entry name" value="Oligo-1,6-glucosidase, Domain 2"/>
    <property type="match status" value="1"/>
</dbReference>
<proteinExistence type="inferred from homology"/>
<dbReference type="EC" id="3.2.1.1" evidence="4"/>
<dbReference type="EMBL" id="UGVL01000001">
    <property type="protein sequence ID" value="SUE33633.1"/>
    <property type="molecule type" value="Genomic_DNA"/>
</dbReference>
<dbReference type="Pfam" id="PF00128">
    <property type="entry name" value="Alpha-amylase"/>
    <property type="match status" value="1"/>
</dbReference>